<organism evidence="1 2">
    <name type="scientific">Mortierella polycephala</name>
    <dbReference type="NCBI Taxonomy" id="41804"/>
    <lineage>
        <taxon>Eukaryota</taxon>
        <taxon>Fungi</taxon>
        <taxon>Fungi incertae sedis</taxon>
        <taxon>Mucoromycota</taxon>
        <taxon>Mortierellomycotina</taxon>
        <taxon>Mortierellomycetes</taxon>
        <taxon>Mortierellales</taxon>
        <taxon>Mortierellaceae</taxon>
        <taxon>Mortierella</taxon>
    </lineage>
</organism>
<proteinExistence type="predicted"/>
<evidence type="ECO:0000313" key="2">
    <source>
        <dbReference type="Proteomes" id="UP000726737"/>
    </source>
</evidence>
<feature type="non-terminal residue" evidence="1">
    <location>
        <position position="1"/>
    </location>
</feature>
<gene>
    <name evidence="1" type="ORF">BG011_008904</name>
</gene>
<dbReference type="EMBL" id="JAAAJA010000076">
    <property type="protein sequence ID" value="KAG0263382.1"/>
    <property type="molecule type" value="Genomic_DNA"/>
</dbReference>
<keyword evidence="2" id="KW-1185">Reference proteome</keyword>
<accession>A0A9P6QCR6</accession>
<comment type="caution">
    <text evidence="1">The sequence shown here is derived from an EMBL/GenBank/DDBJ whole genome shotgun (WGS) entry which is preliminary data.</text>
</comment>
<sequence>ETHIRDNFPGARSDNKIAPRYFGQPFWDVEILDQWRNKAESDVQLTSAKNSKGHPEEYAEHWTKALTQKMDLGNIDEHGQFEKVNL</sequence>
<protein>
    <submittedName>
        <fullName evidence="1">Uncharacterized protein</fullName>
    </submittedName>
</protein>
<name>A0A9P6QCR6_9FUNG</name>
<dbReference type="Proteomes" id="UP000726737">
    <property type="component" value="Unassembled WGS sequence"/>
</dbReference>
<reference evidence="1" key="1">
    <citation type="journal article" date="2020" name="Fungal Divers.">
        <title>Resolving the Mortierellaceae phylogeny through synthesis of multi-gene phylogenetics and phylogenomics.</title>
        <authorList>
            <person name="Vandepol N."/>
            <person name="Liber J."/>
            <person name="Desiro A."/>
            <person name="Na H."/>
            <person name="Kennedy M."/>
            <person name="Barry K."/>
            <person name="Grigoriev I.V."/>
            <person name="Miller A.N."/>
            <person name="O'Donnell K."/>
            <person name="Stajich J.E."/>
            <person name="Bonito G."/>
        </authorList>
    </citation>
    <scope>NUCLEOTIDE SEQUENCE</scope>
    <source>
        <strain evidence="1">KOD948</strain>
    </source>
</reference>
<dbReference type="AlphaFoldDB" id="A0A9P6QCR6"/>
<evidence type="ECO:0000313" key="1">
    <source>
        <dbReference type="EMBL" id="KAG0263382.1"/>
    </source>
</evidence>